<dbReference type="PANTHER" id="PTHR36920">
    <property type="match status" value="1"/>
</dbReference>
<organism evidence="2 3">
    <name type="scientific">Luteimonas gilva</name>
    <dbReference type="NCBI Taxonomy" id="2572684"/>
    <lineage>
        <taxon>Bacteria</taxon>
        <taxon>Pseudomonadati</taxon>
        <taxon>Pseudomonadota</taxon>
        <taxon>Gammaproteobacteria</taxon>
        <taxon>Lysobacterales</taxon>
        <taxon>Lysobacteraceae</taxon>
        <taxon>Luteimonas</taxon>
    </lineage>
</organism>
<feature type="chain" id="PRO_5020646404" evidence="1">
    <location>
        <begin position="24"/>
        <end position="208"/>
    </location>
</feature>
<keyword evidence="1" id="KW-0732">Signal</keyword>
<proteinExistence type="predicted"/>
<dbReference type="Pfam" id="PF03922">
    <property type="entry name" value="OmpW"/>
    <property type="match status" value="1"/>
</dbReference>
<dbReference type="GO" id="GO:0055085">
    <property type="term" value="P:transmembrane transport"/>
    <property type="evidence" value="ECO:0007669"/>
    <property type="project" value="TreeGrafter"/>
</dbReference>
<dbReference type="PANTHER" id="PTHR36920:SF1">
    <property type="entry name" value="OUTER MEMBRANE PROTEIN W"/>
    <property type="match status" value="1"/>
</dbReference>
<dbReference type="OrthoDB" id="9807574at2"/>
<evidence type="ECO:0000313" key="2">
    <source>
        <dbReference type="EMBL" id="TKR30551.1"/>
    </source>
</evidence>
<dbReference type="Gene3D" id="2.40.160.20">
    <property type="match status" value="1"/>
</dbReference>
<comment type="caution">
    <text evidence="2">The sequence shown here is derived from an EMBL/GenBank/DDBJ whole genome shotgun (WGS) entry which is preliminary data.</text>
</comment>
<protein>
    <submittedName>
        <fullName evidence="2">OmpW family protein</fullName>
    </submittedName>
</protein>
<reference evidence="2 3" key="1">
    <citation type="submission" date="2019-04" db="EMBL/GenBank/DDBJ databases">
        <title>Reference strain of H23.</title>
        <authorList>
            <person name="Luo X."/>
        </authorList>
    </citation>
    <scope>NUCLEOTIDE SEQUENCE [LARGE SCALE GENOMIC DNA]</scope>
    <source>
        <strain evidence="2 3">H23</strain>
    </source>
</reference>
<dbReference type="InterPro" id="IPR005618">
    <property type="entry name" value="OMPW"/>
</dbReference>
<dbReference type="Proteomes" id="UP000308707">
    <property type="component" value="Unassembled WGS sequence"/>
</dbReference>
<name>A0A4U5JPQ9_9GAMM</name>
<evidence type="ECO:0000313" key="3">
    <source>
        <dbReference type="Proteomes" id="UP000308707"/>
    </source>
</evidence>
<dbReference type="RefSeq" id="WP_137266981.1">
    <property type="nucleotide sequence ID" value="NZ_SZUA01000002.1"/>
</dbReference>
<dbReference type="AlphaFoldDB" id="A0A4U5JPQ9"/>
<dbReference type="GO" id="GO:0019867">
    <property type="term" value="C:outer membrane"/>
    <property type="evidence" value="ECO:0007669"/>
    <property type="project" value="InterPro"/>
</dbReference>
<keyword evidence="3" id="KW-1185">Reference proteome</keyword>
<dbReference type="EMBL" id="SZUA01000002">
    <property type="protein sequence ID" value="TKR30551.1"/>
    <property type="molecule type" value="Genomic_DNA"/>
</dbReference>
<accession>A0A4U5JPQ9</accession>
<evidence type="ECO:0000256" key="1">
    <source>
        <dbReference type="SAM" id="SignalP"/>
    </source>
</evidence>
<sequence length="208" mass="21827">MLSFRSLSLALAASLAIAPAAFAQDASSDAASKRFAVVGGYAHMKPKSDAFENTPGKNGFDGGGMPTLSGTWYATDNFAVELWGAADKSEQRVRSNGANVGTIKQQPVAVSGQYHFGQPGQAIRPYVGLGYYESNVSDEKIGGQHVGMTTPKGAIATAGADFNINERWFTRADARYMKGDSDLKAGGAKIGEAKLDPWVVGVGIGARF</sequence>
<dbReference type="SUPFAM" id="SSF56925">
    <property type="entry name" value="OMPA-like"/>
    <property type="match status" value="1"/>
</dbReference>
<feature type="signal peptide" evidence="1">
    <location>
        <begin position="1"/>
        <end position="23"/>
    </location>
</feature>
<dbReference type="InterPro" id="IPR011250">
    <property type="entry name" value="OMP/PagP_B-barrel"/>
</dbReference>
<gene>
    <name evidence="2" type="ORF">FCE95_10580</name>
</gene>